<proteinExistence type="predicted"/>
<sequence>MSFGDFLGAAALRLAAGVEVKRLLGLTPAVARRDIKSRDWQPEQLRAFISVLDEIARDGREDSERAAELAEYMEGLL</sequence>
<gene>
    <name evidence="1" type="ORF">KGA66_06640</name>
</gene>
<dbReference type="AlphaFoldDB" id="A0A8J7WNJ1"/>
<reference evidence="1" key="1">
    <citation type="submission" date="2021-04" db="EMBL/GenBank/DDBJ databases">
        <title>Genome based classification of Actinospica acidithermotolerans sp. nov., an actinobacterium isolated from an Indonesian hot spring.</title>
        <authorList>
            <person name="Kusuma A.B."/>
            <person name="Putra K.E."/>
            <person name="Nafisah S."/>
            <person name="Loh J."/>
            <person name="Nouioui I."/>
            <person name="Goodfellow M."/>
        </authorList>
    </citation>
    <scope>NUCLEOTIDE SEQUENCE</scope>
    <source>
        <strain evidence="1">DSM 45618</strain>
    </source>
</reference>
<keyword evidence="2" id="KW-1185">Reference proteome</keyword>
<evidence type="ECO:0000313" key="2">
    <source>
        <dbReference type="Proteomes" id="UP000677913"/>
    </source>
</evidence>
<dbReference type="RefSeq" id="WP_211465656.1">
    <property type="nucleotide sequence ID" value="NZ_JAGSXH010000014.1"/>
</dbReference>
<evidence type="ECO:0000313" key="1">
    <source>
        <dbReference type="EMBL" id="MBS2962715.1"/>
    </source>
</evidence>
<organism evidence="1 2">
    <name type="scientific">Actinocrinis puniceicyclus</name>
    <dbReference type="NCBI Taxonomy" id="977794"/>
    <lineage>
        <taxon>Bacteria</taxon>
        <taxon>Bacillati</taxon>
        <taxon>Actinomycetota</taxon>
        <taxon>Actinomycetes</taxon>
        <taxon>Catenulisporales</taxon>
        <taxon>Actinospicaceae</taxon>
        <taxon>Actinocrinis</taxon>
    </lineage>
</organism>
<accession>A0A8J7WNJ1</accession>
<name>A0A8J7WNJ1_9ACTN</name>
<protein>
    <submittedName>
        <fullName evidence="1">Uncharacterized protein</fullName>
    </submittedName>
</protein>
<comment type="caution">
    <text evidence="1">The sequence shown here is derived from an EMBL/GenBank/DDBJ whole genome shotgun (WGS) entry which is preliminary data.</text>
</comment>
<dbReference type="Proteomes" id="UP000677913">
    <property type="component" value="Unassembled WGS sequence"/>
</dbReference>
<dbReference type="EMBL" id="JAGSXH010000014">
    <property type="protein sequence ID" value="MBS2962715.1"/>
    <property type="molecule type" value="Genomic_DNA"/>
</dbReference>